<protein>
    <submittedName>
        <fullName evidence="1">Uncharacterized protein</fullName>
    </submittedName>
</protein>
<accession>A0A158FUD3</accession>
<dbReference type="AlphaFoldDB" id="A0A158FUD3"/>
<comment type="caution">
    <text evidence="1">The sequence shown here is derived from an EMBL/GenBank/DDBJ whole genome shotgun (WGS) entry which is preliminary data.</text>
</comment>
<evidence type="ECO:0000313" key="1">
    <source>
        <dbReference type="EMBL" id="SAL23448.1"/>
    </source>
</evidence>
<evidence type="ECO:0000313" key="2">
    <source>
        <dbReference type="Proteomes" id="UP000054770"/>
    </source>
</evidence>
<name>A0A158FUD3_9BURK</name>
<gene>
    <name evidence="1" type="ORF">AWB68_00971</name>
</gene>
<keyword evidence="2" id="KW-1185">Reference proteome</keyword>
<dbReference type="Proteomes" id="UP000054770">
    <property type="component" value="Unassembled WGS sequence"/>
</dbReference>
<reference evidence="1" key="1">
    <citation type="submission" date="2016-01" db="EMBL/GenBank/DDBJ databases">
        <authorList>
            <person name="Peeters C."/>
        </authorList>
    </citation>
    <scope>NUCLEOTIDE SEQUENCE [LARGE SCALE GENOMIC DNA]</scope>
    <source>
        <strain evidence="1">LMG 22940</strain>
    </source>
</reference>
<proteinExistence type="predicted"/>
<sequence length="73" mass="8012">MIYPLYGYRMAGTNFRVLKGEGLSVTLADTIDMVGDLMPVLNGRGGMELLDNLRAGCAGMIVAPDCFDWQQRI</sequence>
<dbReference type="EMBL" id="FCON02000007">
    <property type="protein sequence ID" value="SAL23448.1"/>
    <property type="molecule type" value="Genomic_DNA"/>
</dbReference>
<organism evidence="1 2">
    <name type="scientific">Caballeronia choica</name>
    <dbReference type="NCBI Taxonomy" id="326476"/>
    <lineage>
        <taxon>Bacteria</taxon>
        <taxon>Pseudomonadati</taxon>
        <taxon>Pseudomonadota</taxon>
        <taxon>Betaproteobacteria</taxon>
        <taxon>Burkholderiales</taxon>
        <taxon>Burkholderiaceae</taxon>
        <taxon>Caballeronia</taxon>
    </lineage>
</organism>